<evidence type="ECO:0000256" key="4">
    <source>
        <dbReference type="ARBA" id="ARBA00022496"/>
    </source>
</evidence>
<evidence type="ECO:0000256" key="8">
    <source>
        <dbReference type="ARBA" id="ARBA00023077"/>
    </source>
</evidence>
<proteinExistence type="predicted"/>
<comment type="caution">
    <text evidence="13">The sequence shown here is derived from an EMBL/GenBank/DDBJ whole genome shotgun (WGS) entry which is preliminary data.</text>
</comment>
<sequence length="1277" mass="142865">MNSKRKHHALVRMIGGASFVALAASSVLAQAVRNDDADPGTAAPPPPVVTTPALPTSDEVIMLSPFEVDATREKGYFAENTLAGSRMRTNISDLGAAISVVTKQQMEDTASLDVNDLFRYELGTEGSSTYTPEALTSRGNGVADAIAGINNGGNTTASTNTTANRVRGLGSPSFSLNYYSTISQIPFDSYNAASFEISRGPNSMLFGMGSPAGIVNQSTAQALINKNTGQVQVRVDDRGSARASFSFNKNLIDDKLAIYGAFLYNDQQFERKPSYDITRRQYGAITYKPFKKTKITASIEGYDNDNRRPNSVTPVDGVTEWLKAGRPVYDSKTHKVTKLDTGEVVSMVVGSENSYMANDLRNFIATLPGYDANLWNPAQTQYNGISIFGTGAITNVNSILFVQGLGFQSSGRTMMKVADGGLQRWFHPTQGNNPRLRYDIVPNGSTGYNTATTVNTLSTVAGDPNYVWGNPTWTDVYDTYETRSDLNSMTVVPPDPNYLTKRYPGVTDKSVYDWEHVNILNMHVGWQRNTNYNIELEQEILPNLLTFSAGWFRQDFDSMQLYNVGSLDGATLYVDTNIYDSEGNPNPFYGRPYVRGTDDPDRIEDSQAVDQYRAMLAFTPDFTKNKGWTKWLGHHQILGLASYMDYERTTIRRRLQFVDGDQMIKTRYMASPDVPGWRLEGNQSYALFYLSDDGYSVNQSSGPFYPSGNDPISGQVTVYDYNASQYRNLDATMIWNPHYAGTGKSARKLTSYSAGWTAYLWEDRIIATAGIRRDINRTHSTRDANARPAGLTAKEAIEWDMKYWVDGVYQLDEVFKLWNDWARVSGTTNTVGAVVKPFLHWEPIAKRSGDNLFWEFVENLGFSYNKSDNFDAPTTSYVDFFGSKLGKPQGEGKDYGIQFSLFKNKLFARLNWFESTNENSPAASGSNNAIQRLWWHVDTTAFRGWLEHIWMLNQGGNPSLPDWRLQFTNDSDAMREMQQWVGEKWGLNNDYNYYDHLGGTLGSTKSTKAKGVELAISYNPLPNWTIKVTGAKVETKNNNVLKEVDAWIAMREPVWQNAKAEDYLNAVGTATLQSLGGIDNYTLYNTERKGNIVDFWHSTNYEVASGATSTPVNSTAQDGSTTVEGYWNALYYPYYALERDLQGQQVAGQRKYNFSVLTNYMFDRGALKGWSVGGAQRYASKAIIGYRGKASGANGTLLDISDVSDPIYDDAMWYTDLWIAYTRKIFNDKVRMKIQLNVADVFQDGELKPIRVAFDGKPYAYRIVDSRQFILTATFDF</sequence>
<accession>A0A178II45</accession>
<dbReference type="OrthoDB" id="175000at2"/>
<dbReference type="PANTHER" id="PTHR32552:SF81">
    <property type="entry name" value="TONB-DEPENDENT OUTER MEMBRANE RECEPTOR"/>
    <property type="match status" value="1"/>
</dbReference>
<dbReference type="GO" id="GO:0009279">
    <property type="term" value="C:cell outer membrane"/>
    <property type="evidence" value="ECO:0007669"/>
    <property type="project" value="UniProtKB-SubCell"/>
</dbReference>
<feature type="domain" description="TonB-dependent receptor plug" evidence="12">
    <location>
        <begin position="92"/>
        <end position="214"/>
    </location>
</feature>
<evidence type="ECO:0000313" key="13">
    <source>
        <dbReference type="EMBL" id="OAM89620.1"/>
    </source>
</evidence>
<dbReference type="GO" id="GO:0006826">
    <property type="term" value="P:iron ion transport"/>
    <property type="evidence" value="ECO:0007669"/>
    <property type="project" value="UniProtKB-KW"/>
</dbReference>
<evidence type="ECO:0000256" key="5">
    <source>
        <dbReference type="ARBA" id="ARBA00022692"/>
    </source>
</evidence>
<evidence type="ECO:0000256" key="3">
    <source>
        <dbReference type="ARBA" id="ARBA00022452"/>
    </source>
</evidence>
<dbReference type="Gene3D" id="2.170.130.10">
    <property type="entry name" value="TonB-dependent receptor, plug domain"/>
    <property type="match status" value="1"/>
</dbReference>
<dbReference type="STRING" id="1184151.AW736_12210"/>
<keyword evidence="10" id="KW-0998">Cell outer membrane</keyword>
<keyword evidence="4" id="KW-0410">Iron transport</keyword>
<dbReference type="InterPro" id="IPR012910">
    <property type="entry name" value="Plug_dom"/>
</dbReference>
<evidence type="ECO:0000256" key="11">
    <source>
        <dbReference type="SAM" id="SignalP"/>
    </source>
</evidence>
<dbReference type="EMBL" id="LRRQ01000085">
    <property type="protein sequence ID" value="OAM89620.1"/>
    <property type="molecule type" value="Genomic_DNA"/>
</dbReference>
<evidence type="ECO:0000256" key="1">
    <source>
        <dbReference type="ARBA" id="ARBA00004571"/>
    </source>
</evidence>
<feature type="chain" id="PRO_5008088898" description="TonB-dependent receptor plug domain-containing protein" evidence="11">
    <location>
        <begin position="24"/>
        <end position="1277"/>
    </location>
</feature>
<evidence type="ECO:0000256" key="10">
    <source>
        <dbReference type="ARBA" id="ARBA00023237"/>
    </source>
</evidence>
<dbReference type="InterPro" id="IPR039426">
    <property type="entry name" value="TonB-dep_rcpt-like"/>
</dbReference>
<evidence type="ECO:0000256" key="9">
    <source>
        <dbReference type="ARBA" id="ARBA00023136"/>
    </source>
</evidence>
<keyword evidence="11" id="KW-0732">Signal</keyword>
<keyword evidence="3" id="KW-1134">Transmembrane beta strand</keyword>
<dbReference type="SUPFAM" id="SSF56935">
    <property type="entry name" value="Porins"/>
    <property type="match status" value="2"/>
</dbReference>
<keyword evidence="8" id="KW-0798">TonB box</keyword>
<name>A0A178II45_9BACT</name>
<dbReference type="RefSeq" id="WP_084442206.1">
    <property type="nucleotide sequence ID" value="NZ_CP109796.1"/>
</dbReference>
<evidence type="ECO:0000259" key="12">
    <source>
        <dbReference type="Pfam" id="PF07715"/>
    </source>
</evidence>
<keyword evidence="6" id="KW-0408">Iron</keyword>
<dbReference type="AlphaFoldDB" id="A0A178II45"/>
<gene>
    <name evidence="13" type="ORF">AW736_12210</name>
</gene>
<feature type="signal peptide" evidence="11">
    <location>
        <begin position="1"/>
        <end position="23"/>
    </location>
</feature>
<dbReference type="Pfam" id="PF07715">
    <property type="entry name" value="Plug"/>
    <property type="match status" value="1"/>
</dbReference>
<organism evidence="13 14">
    <name type="scientific">Termitidicoccus mucosus</name>
    <dbReference type="NCBI Taxonomy" id="1184151"/>
    <lineage>
        <taxon>Bacteria</taxon>
        <taxon>Pseudomonadati</taxon>
        <taxon>Verrucomicrobiota</taxon>
        <taxon>Opitutia</taxon>
        <taxon>Opitutales</taxon>
        <taxon>Opitutaceae</taxon>
        <taxon>Termitidicoccus</taxon>
    </lineage>
</organism>
<dbReference type="InterPro" id="IPR036942">
    <property type="entry name" value="Beta-barrel_TonB_sf"/>
</dbReference>
<keyword evidence="5" id="KW-0812">Transmembrane</keyword>
<dbReference type="InterPro" id="IPR037066">
    <property type="entry name" value="Plug_dom_sf"/>
</dbReference>
<evidence type="ECO:0000256" key="2">
    <source>
        <dbReference type="ARBA" id="ARBA00022448"/>
    </source>
</evidence>
<keyword evidence="7" id="KW-0406">Ion transport</keyword>
<evidence type="ECO:0000313" key="14">
    <source>
        <dbReference type="Proteomes" id="UP000078486"/>
    </source>
</evidence>
<protein>
    <recommendedName>
        <fullName evidence="12">TonB-dependent receptor plug domain-containing protein</fullName>
    </recommendedName>
</protein>
<reference evidence="13 14" key="1">
    <citation type="submission" date="2016-01" db="EMBL/GenBank/DDBJ databases">
        <title>High potential of lignocellulose degradation of a new Verrucomicrobia species.</title>
        <authorList>
            <person name="Wang Y."/>
            <person name="Shi Y."/>
            <person name="Qiu Z."/>
            <person name="Liu S."/>
            <person name="Yang H."/>
        </authorList>
    </citation>
    <scope>NUCLEOTIDE SEQUENCE [LARGE SCALE GENOMIC DNA]</scope>
    <source>
        <strain evidence="13 14">TSB47</strain>
    </source>
</reference>
<evidence type="ECO:0000256" key="7">
    <source>
        <dbReference type="ARBA" id="ARBA00023065"/>
    </source>
</evidence>
<dbReference type="PANTHER" id="PTHR32552">
    <property type="entry name" value="FERRICHROME IRON RECEPTOR-RELATED"/>
    <property type="match status" value="1"/>
</dbReference>
<evidence type="ECO:0000256" key="6">
    <source>
        <dbReference type="ARBA" id="ARBA00023004"/>
    </source>
</evidence>
<dbReference type="Proteomes" id="UP000078486">
    <property type="component" value="Unassembled WGS sequence"/>
</dbReference>
<dbReference type="Gene3D" id="2.40.170.20">
    <property type="entry name" value="TonB-dependent receptor, beta-barrel domain"/>
    <property type="match status" value="1"/>
</dbReference>
<keyword evidence="2" id="KW-0813">Transport</keyword>
<keyword evidence="9" id="KW-0472">Membrane</keyword>
<comment type="subcellular location">
    <subcellularLocation>
        <location evidence="1">Cell outer membrane</location>
        <topology evidence="1">Multi-pass membrane protein</topology>
    </subcellularLocation>
</comment>
<keyword evidence="14" id="KW-1185">Reference proteome</keyword>